<dbReference type="RefSeq" id="XP_012891056.1">
    <property type="nucleotide sequence ID" value="XM_013035602.1"/>
</dbReference>
<sequence>MASAILANIKEEVTCPICLEFMIEPMSIDCGHIFCQACITSSYKFNMGTGSESNCPVCQSPYKFENLRLHRHMVNIVQSLKKATLSSKEQNVHHCARHGEKLQLFCKDDEEVICWLCERSQQHCGHNTCLLEEVAQEYQNKLQAALDKLRKNKEESEKWKAELQQDKTSWQTQIQGKIQNVQADFTQWKGILDSEEEKVLQKLKREEEDGLQALAVSENELTQQSKLVTELISDVEHQLEGSTMEMLQDVNTIMRRCELLTMKKPIPFPKKEQTVFPITGLRGVLRAFQELTDARQYWVHVRVTTNDDWRIDISKNQRKIRYQYTPVFSPKPSSICRDHFFPAQKVHKKVVGFSQNAFQLPGNNLPLLGVLGALVITSGKHYWEVDVSKKTSWLLGLSDGRHFRCRPSHDHTVYEVPRPKTGYWIIGMEDKSGCKAFGEDPTTHSPLSLPLSLPVALERVGVFVDYQAGSVSFYSTTYNAFLIYRFTNCAFPCEVYPYFNPLQCPEPMILC</sequence>
<dbReference type="Gene3D" id="2.60.120.920">
    <property type="match status" value="1"/>
</dbReference>
<dbReference type="OrthoDB" id="654191at2759"/>
<dbReference type="InterPro" id="IPR001870">
    <property type="entry name" value="B30.2/SPRY"/>
</dbReference>
<evidence type="ECO:0000256" key="5">
    <source>
        <dbReference type="ARBA" id="ARBA00022833"/>
    </source>
</evidence>
<evidence type="ECO:0000256" key="3">
    <source>
        <dbReference type="ARBA" id="ARBA00022723"/>
    </source>
</evidence>
<dbReference type="PANTHER" id="PTHR24103">
    <property type="entry name" value="E3 UBIQUITIN-PROTEIN LIGASE TRIM"/>
    <property type="match status" value="1"/>
</dbReference>
<dbReference type="PRINTS" id="PR01407">
    <property type="entry name" value="BUTYPHLNCDUF"/>
</dbReference>
<name>A0A1S3GQF9_DIPOR</name>
<evidence type="ECO:0000256" key="2">
    <source>
        <dbReference type="ARBA" id="ARBA00022490"/>
    </source>
</evidence>
<dbReference type="InterPro" id="IPR013320">
    <property type="entry name" value="ConA-like_dom_sf"/>
</dbReference>
<evidence type="ECO:0000256" key="4">
    <source>
        <dbReference type="ARBA" id="ARBA00022771"/>
    </source>
</evidence>
<dbReference type="SMART" id="SM00336">
    <property type="entry name" value="BBOX"/>
    <property type="match status" value="1"/>
</dbReference>
<dbReference type="GO" id="GO:0005737">
    <property type="term" value="C:cytoplasm"/>
    <property type="evidence" value="ECO:0007669"/>
    <property type="project" value="UniProtKB-SubCell"/>
</dbReference>
<evidence type="ECO:0000256" key="6">
    <source>
        <dbReference type="ARBA" id="ARBA00023054"/>
    </source>
</evidence>
<gene>
    <name evidence="13" type="primary">LOC106000348</name>
</gene>
<dbReference type="SUPFAM" id="SSF49899">
    <property type="entry name" value="Concanavalin A-like lectins/glucanases"/>
    <property type="match status" value="1"/>
</dbReference>
<dbReference type="AlphaFoldDB" id="A0A1S3GQF9"/>
<dbReference type="Gene3D" id="3.30.160.60">
    <property type="entry name" value="Classic Zinc Finger"/>
    <property type="match status" value="1"/>
</dbReference>
<dbReference type="InterPro" id="IPR003877">
    <property type="entry name" value="SPRY_dom"/>
</dbReference>
<dbReference type="InterPro" id="IPR003879">
    <property type="entry name" value="Butyrophylin_SPRY"/>
</dbReference>
<dbReference type="Pfam" id="PF15227">
    <property type="entry name" value="zf-C3HC4_4"/>
    <property type="match status" value="1"/>
</dbReference>
<evidence type="ECO:0000256" key="7">
    <source>
        <dbReference type="PROSITE-ProRule" id="PRU00024"/>
    </source>
</evidence>
<evidence type="ECO:0000313" key="13">
    <source>
        <dbReference type="RefSeq" id="XP_012891056.1"/>
    </source>
</evidence>
<evidence type="ECO:0000313" key="12">
    <source>
        <dbReference type="Proteomes" id="UP000081671"/>
    </source>
</evidence>
<protein>
    <submittedName>
        <fullName evidence="13">Tripartite motif-containing protein 5-like</fullName>
    </submittedName>
</protein>
<dbReference type="PROSITE" id="PS50119">
    <property type="entry name" value="ZF_BBOX"/>
    <property type="match status" value="1"/>
</dbReference>
<keyword evidence="5" id="KW-0862">Zinc</keyword>
<dbReference type="InterPro" id="IPR013083">
    <property type="entry name" value="Znf_RING/FYVE/PHD"/>
</dbReference>
<comment type="subcellular location">
    <subcellularLocation>
        <location evidence="1">Cytoplasm</location>
    </subcellularLocation>
</comment>
<dbReference type="KEGG" id="dord:106000348"/>
<dbReference type="Pfam" id="PF00643">
    <property type="entry name" value="zf-B_box"/>
    <property type="match status" value="1"/>
</dbReference>
<evidence type="ECO:0000259" key="10">
    <source>
        <dbReference type="PROSITE" id="PS50119"/>
    </source>
</evidence>
<dbReference type="InterPro" id="IPR000315">
    <property type="entry name" value="Znf_B-box"/>
</dbReference>
<feature type="coiled-coil region" evidence="8">
    <location>
        <begin position="135"/>
        <end position="166"/>
    </location>
</feature>
<feature type="domain" description="B box-type" evidence="10">
    <location>
        <begin position="90"/>
        <end position="131"/>
    </location>
</feature>
<dbReference type="Gene3D" id="3.30.40.10">
    <property type="entry name" value="Zinc/RING finger domain, C3HC4 (zinc finger)"/>
    <property type="match status" value="1"/>
</dbReference>
<dbReference type="SMART" id="SM00184">
    <property type="entry name" value="RING"/>
    <property type="match status" value="1"/>
</dbReference>
<keyword evidence="12" id="KW-1185">Reference proteome</keyword>
<dbReference type="SMART" id="SM00449">
    <property type="entry name" value="SPRY"/>
    <property type="match status" value="1"/>
</dbReference>
<evidence type="ECO:0000256" key="1">
    <source>
        <dbReference type="ARBA" id="ARBA00004496"/>
    </source>
</evidence>
<dbReference type="SUPFAM" id="SSF57850">
    <property type="entry name" value="RING/U-box"/>
    <property type="match status" value="1"/>
</dbReference>
<dbReference type="Proteomes" id="UP000081671">
    <property type="component" value="Unplaced"/>
</dbReference>
<dbReference type="InterPro" id="IPR001841">
    <property type="entry name" value="Znf_RING"/>
</dbReference>
<dbReference type="InterPro" id="IPR017907">
    <property type="entry name" value="Znf_RING_CS"/>
</dbReference>
<dbReference type="InterPro" id="IPR043136">
    <property type="entry name" value="B30.2/SPRY_sf"/>
</dbReference>
<dbReference type="CDD" id="cd19761">
    <property type="entry name" value="Bbox2_TRIM5-like"/>
    <property type="match status" value="1"/>
</dbReference>
<accession>A0A1S3GQF9</accession>
<feature type="domain" description="B30.2/SPRY" evidence="11">
    <location>
        <begin position="307"/>
        <end position="511"/>
    </location>
</feature>
<dbReference type="STRING" id="10020.ENSDORP00000022843"/>
<dbReference type="GeneID" id="106000348"/>
<organism evidence="12 13">
    <name type="scientific">Dipodomys ordii</name>
    <name type="common">Ord's kangaroo rat</name>
    <dbReference type="NCBI Taxonomy" id="10020"/>
    <lineage>
        <taxon>Eukaryota</taxon>
        <taxon>Metazoa</taxon>
        <taxon>Chordata</taxon>
        <taxon>Craniata</taxon>
        <taxon>Vertebrata</taxon>
        <taxon>Euteleostomi</taxon>
        <taxon>Mammalia</taxon>
        <taxon>Eutheria</taxon>
        <taxon>Euarchontoglires</taxon>
        <taxon>Glires</taxon>
        <taxon>Rodentia</taxon>
        <taxon>Castorimorpha</taxon>
        <taxon>Heteromyidae</taxon>
        <taxon>Dipodomyinae</taxon>
        <taxon>Dipodomys</taxon>
    </lineage>
</organism>
<dbReference type="FunCoup" id="A0A1S3GQF9">
    <property type="interactions" value="50"/>
</dbReference>
<dbReference type="InterPro" id="IPR050143">
    <property type="entry name" value="TRIM/RBCC"/>
</dbReference>
<keyword evidence="4 7" id="KW-0863">Zinc-finger</keyword>
<proteinExistence type="predicted"/>
<evidence type="ECO:0000256" key="8">
    <source>
        <dbReference type="SAM" id="Coils"/>
    </source>
</evidence>
<dbReference type="FunFam" id="3.30.40.10:FF:000144">
    <property type="entry name" value="Tripartite motif-containing 5 (Predicted)"/>
    <property type="match status" value="1"/>
</dbReference>
<reference evidence="13" key="1">
    <citation type="submission" date="2025-08" db="UniProtKB">
        <authorList>
            <consortium name="RefSeq"/>
        </authorList>
    </citation>
    <scope>IDENTIFICATION</scope>
    <source>
        <tissue evidence="13">Kidney</tissue>
    </source>
</reference>
<dbReference type="GO" id="GO:0008270">
    <property type="term" value="F:zinc ion binding"/>
    <property type="evidence" value="ECO:0007669"/>
    <property type="project" value="UniProtKB-KW"/>
</dbReference>
<dbReference type="Pfam" id="PF00622">
    <property type="entry name" value="SPRY"/>
    <property type="match status" value="1"/>
</dbReference>
<keyword evidence="3" id="KW-0479">Metal-binding</keyword>
<evidence type="ECO:0000259" key="11">
    <source>
        <dbReference type="PROSITE" id="PS50188"/>
    </source>
</evidence>
<dbReference type="PROSITE" id="PS00518">
    <property type="entry name" value="ZF_RING_1"/>
    <property type="match status" value="1"/>
</dbReference>
<dbReference type="SUPFAM" id="SSF57845">
    <property type="entry name" value="B-box zinc-binding domain"/>
    <property type="match status" value="1"/>
</dbReference>
<dbReference type="InParanoid" id="A0A1S3GQF9"/>
<evidence type="ECO:0000259" key="9">
    <source>
        <dbReference type="PROSITE" id="PS50089"/>
    </source>
</evidence>
<dbReference type="PROSITE" id="PS50089">
    <property type="entry name" value="ZF_RING_2"/>
    <property type="match status" value="1"/>
</dbReference>
<keyword evidence="6 8" id="KW-0175">Coiled coil</keyword>
<feature type="domain" description="RING-type" evidence="9">
    <location>
        <begin position="15"/>
        <end position="59"/>
    </location>
</feature>
<dbReference type="PROSITE" id="PS50188">
    <property type="entry name" value="B302_SPRY"/>
    <property type="match status" value="1"/>
</dbReference>
<keyword evidence="2" id="KW-0963">Cytoplasm</keyword>